<evidence type="ECO:0000313" key="1">
    <source>
        <dbReference type="Proteomes" id="UP000887565"/>
    </source>
</evidence>
<proteinExistence type="predicted"/>
<evidence type="ECO:0000313" key="2">
    <source>
        <dbReference type="WBParaSite" id="nRc.2.0.1.t26070-RA"/>
    </source>
</evidence>
<name>A0A915JIU9_ROMCU</name>
<sequence>MAGQKLAAQSFAAQVSLTLKKPARQSKRTPKATLAEDLCQSGDTIANGRFSVQSCCMSSEKLRFKIGIEPIWHVLIYLRMQYR</sequence>
<accession>A0A915JIU9</accession>
<protein>
    <submittedName>
        <fullName evidence="2">Uncharacterized protein</fullName>
    </submittedName>
</protein>
<keyword evidence="1" id="KW-1185">Reference proteome</keyword>
<organism evidence="1 2">
    <name type="scientific">Romanomermis culicivorax</name>
    <name type="common">Nematode worm</name>
    <dbReference type="NCBI Taxonomy" id="13658"/>
    <lineage>
        <taxon>Eukaryota</taxon>
        <taxon>Metazoa</taxon>
        <taxon>Ecdysozoa</taxon>
        <taxon>Nematoda</taxon>
        <taxon>Enoplea</taxon>
        <taxon>Dorylaimia</taxon>
        <taxon>Mermithida</taxon>
        <taxon>Mermithoidea</taxon>
        <taxon>Mermithidae</taxon>
        <taxon>Romanomermis</taxon>
    </lineage>
</organism>
<dbReference type="WBParaSite" id="nRc.2.0.1.t26070-RA">
    <property type="protein sequence ID" value="nRc.2.0.1.t26070-RA"/>
    <property type="gene ID" value="nRc.2.0.1.g26070"/>
</dbReference>
<reference evidence="2" key="1">
    <citation type="submission" date="2022-11" db="UniProtKB">
        <authorList>
            <consortium name="WormBaseParasite"/>
        </authorList>
    </citation>
    <scope>IDENTIFICATION</scope>
</reference>
<dbReference type="Proteomes" id="UP000887565">
    <property type="component" value="Unplaced"/>
</dbReference>
<dbReference type="AlphaFoldDB" id="A0A915JIU9"/>